<feature type="compositionally biased region" description="Acidic residues" evidence="1">
    <location>
        <begin position="70"/>
        <end position="96"/>
    </location>
</feature>
<reference evidence="2 3" key="1">
    <citation type="journal article" date="2024" name="Front Chem Biol">
        <title>Unveiling the potential of Daldinia eschscholtzii MFLUCC 19-0629 through bioactivity and bioinformatics studies for enhanced sustainable agriculture production.</title>
        <authorList>
            <person name="Brooks S."/>
            <person name="Weaver J.A."/>
            <person name="Klomchit A."/>
            <person name="Alharthi S.A."/>
            <person name="Onlamun T."/>
            <person name="Nurani R."/>
            <person name="Vong T.K."/>
            <person name="Alberti F."/>
            <person name="Greco C."/>
        </authorList>
    </citation>
    <scope>NUCLEOTIDE SEQUENCE [LARGE SCALE GENOMIC DNA]</scope>
    <source>
        <strain evidence="2">MFLUCC 19-0629</strain>
    </source>
</reference>
<organism evidence="2 3">
    <name type="scientific">Daldinia eschscholtzii</name>
    <dbReference type="NCBI Taxonomy" id="292717"/>
    <lineage>
        <taxon>Eukaryota</taxon>
        <taxon>Fungi</taxon>
        <taxon>Dikarya</taxon>
        <taxon>Ascomycota</taxon>
        <taxon>Pezizomycotina</taxon>
        <taxon>Sordariomycetes</taxon>
        <taxon>Xylariomycetidae</taxon>
        <taxon>Xylariales</taxon>
        <taxon>Hypoxylaceae</taxon>
        <taxon>Daldinia</taxon>
    </lineage>
</organism>
<gene>
    <name evidence="2" type="ORF">Daesc_004441</name>
</gene>
<keyword evidence="3" id="KW-1185">Reference proteome</keyword>
<dbReference type="AlphaFoldDB" id="A0AAX6MPQ9"/>
<evidence type="ECO:0000313" key="2">
    <source>
        <dbReference type="EMBL" id="KAK6954474.1"/>
    </source>
</evidence>
<feature type="compositionally biased region" description="Basic and acidic residues" evidence="1">
    <location>
        <begin position="108"/>
        <end position="122"/>
    </location>
</feature>
<feature type="region of interest" description="Disordered" evidence="1">
    <location>
        <begin position="60"/>
        <end position="122"/>
    </location>
</feature>
<name>A0AAX6MPQ9_9PEZI</name>
<dbReference type="Proteomes" id="UP001369815">
    <property type="component" value="Unassembled WGS sequence"/>
</dbReference>
<dbReference type="EMBL" id="JBANMG010000004">
    <property type="protein sequence ID" value="KAK6954474.1"/>
    <property type="molecule type" value="Genomic_DNA"/>
</dbReference>
<protein>
    <submittedName>
        <fullName evidence="2">Uncharacterized protein</fullName>
    </submittedName>
</protein>
<comment type="caution">
    <text evidence="2">The sequence shown here is derived from an EMBL/GenBank/DDBJ whole genome shotgun (WGS) entry which is preliminary data.</text>
</comment>
<evidence type="ECO:0000313" key="3">
    <source>
        <dbReference type="Proteomes" id="UP001369815"/>
    </source>
</evidence>
<accession>A0AAX6MPQ9</accession>
<evidence type="ECO:0000256" key="1">
    <source>
        <dbReference type="SAM" id="MobiDB-lite"/>
    </source>
</evidence>
<sequence>MRYLDRKTSRNLQTKLGSETYQDKLDRLQEKRGAKSKSILRKERKMKRFQLQTYIGESDDDFVDPVCEKEGEEDYPSEEEFLLEDNDTPIDDESQPSEDGRNVAPKLTIEKRVWNQKRDDSK</sequence>
<proteinExistence type="predicted"/>